<keyword evidence="3 5" id="KW-0520">NAD</keyword>
<evidence type="ECO:0000256" key="1">
    <source>
        <dbReference type="ARBA" id="ARBA00006382"/>
    </source>
</evidence>
<evidence type="ECO:0000256" key="4">
    <source>
        <dbReference type="PIRSR" id="PIRSR000188-1"/>
    </source>
</evidence>
<dbReference type="Pfam" id="PF00208">
    <property type="entry name" value="ELFV_dehydrog"/>
    <property type="match status" value="2"/>
</dbReference>
<dbReference type="InterPro" id="IPR006095">
    <property type="entry name" value="Glu/Leu/Phe/Val/Trp_DH"/>
</dbReference>
<gene>
    <name evidence="8" type="ORF">G6N74_08545</name>
</gene>
<dbReference type="Gene3D" id="3.40.50.10860">
    <property type="entry name" value="Leucine Dehydrogenase, chain A, domain 1"/>
    <property type="match status" value="1"/>
</dbReference>
<dbReference type="SMART" id="SM00839">
    <property type="entry name" value="ELFV_dehydrog"/>
    <property type="match status" value="1"/>
</dbReference>
<evidence type="ECO:0000256" key="6">
    <source>
        <dbReference type="RuleBase" id="RU004417"/>
    </source>
</evidence>
<feature type="domain" description="Glutamate/phenylalanine/leucine/valine/L-tryptophan dehydrogenase C-terminal" evidence="7">
    <location>
        <begin position="145"/>
        <end position="351"/>
    </location>
</feature>
<feature type="binding site" evidence="5">
    <location>
        <begin position="180"/>
        <end position="185"/>
    </location>
    <ligand>
        <name>NAD(+)</name>
        <dbReference type="ChEBI" id="CHEBI:57540"/>
    </ligand>
</feature>
<evidence type="ECO:0000256" key="2">
    <source>
        <dbReference type="ARBA" id="ARBA00023002"/>
    </source>
</evidence>
<dbReference type="EMBL" id="JAAKZG010000003">
    <property type="protein sequence ID" value="NGN41111.1"/>
    <property type="molecule type" value="Genomic_DNA"/>
</dbReference>
<dbReference type="InterPro" id="IPR036291">
    <property type="entry name" value="NAD(P)-bd_dom_sf"/>
</dbReference>
<comment type="caution">
    <text evidence="8">The sequence shown here is derived from an EMBL/GenBank/DDBJ whole genome shotgun (WGS) entry which is preliminary data.</text>
</comment>
<evidence type="ECO:0000256" key="5">
    <source>
        <dbReference type="PIRSR" id="PIRSR000188-2"/>
    </source>
</evidence>
<evidence type="ECO:0000313" key="9">
    <source>
        <dbReference type="Proteomes" id="UP000481252"/>
    </source>
</evidence>
<dbReference type="InterPro" id="IPR016211">
    <property type="entry name" value="Glu/Phe/Leu/Val/Trp_DH_bac/arc"/>
</dbReference>
<comment type="similarity">
    <text evidence="1 6">Belongs to the Glu/Leu/Phe/Val dehydrogenases family.</text>
</comment>
<dbReference type="Gene3D" id="3.40.50.720">
    <property type="entry name" value="NAD(P)-binding Rossmann-like Domain"/>
    <property type="match status" value="1"/>
</dbReference>
<dbReference type="SUPFAM" id="SSF51735">
    <property type="entry name" value="NAD(P)-binding Rossmann-fold domains"/>
    <property type="match status" value="1"/>
</dbReference>
<dbReference type="PRINTS" id="PR00082">
    <property type="entry name" value="GLFDHDRGNASE"/>
</dbReference>
<evidence type="ECO:0000256" key="3">
    <source>
        <dbReference type="ARBA" id="ARBA00023027"/>
    </source>
</evidence>
<dbReference type="Pfam" id="PF02812">
    <property type="entry name" value="ELFV_dehydrog_N"/>
    <property type="match status" value="1"/>
</dbReference>
<dbReference type="GO" id="GO:0006520">
    <property type="term" value="P:amino acid metabolic process"/>
    <property type="evidence" value="ECO:0007669"/>
    <property type="project" value="InterPro"/>
</dbReference>
<dbReference type="Proteomes" id="UP000481252">
    <property type="component" value="Unassembled WGS sequence"/>
</dbReference>
<evidence type="ECO:0000259" key="7">
    <source>
        <dbReference type="SMART" id="SM00839"/>
    </source>
</evidence>
<keyword evidence="5" id="KW-0547">Nucleotide-binding</keyword>
<dbReference type="InterPro" id="IPR006096">
    <property type="entry name" value="Glu/Leu/Phe/Val/Trp_DH_C"/>
</dbReference>
<dbReference type="InterPro" id="IPR046346">
    <property type="entry name" value="Aminoacid_DH-like_N_sf"/>
</dbReference>
<organism evidence="8 9">
    <name type="scientific">Mesorhizobium zhangyense</name>
    <dbReference type="NCBI Taxonomy" id="1776730"/>
    <lineage>
        <taxon>Bacteria</taxon>
        <taxon>Pseudomonadati</taxon>
        <taxon>Pseudomonadota</taxon>
        <taxon>Alphaproteobacteria</taxon>
        <taxon>Hyphomicrobiales</taxon>
        <taxon>Phyllobacteriaceae</taxon>
        <taxon>Mesorhizobium</taxon>
    </lineage>
</organism>
<evidence type="ECO:0000313" key="8">
    <source>
        <dbReference type="EMBL" id="NGN41111.1"/>
    </source>
</evidence>
<dbReference type="CDD" id="cd01075">
    <property type="entry name" value="NAD_bind_Leu_Phe_Val_DH"/>
    <property type="match status" value="1"/>
</dbReference>
<dbReference type="InterPro" id="IPR006097">
    <property type="entry name" value="Glu/Leu/Phe/Val/Trp_DH_dimer"/>
</dbReference>
<proteinExistence type="inferred from homology"/>
<dbReference type="GO" id="GO:0000166">
    <property type="term" value="F:nucleotide binding"/>
    <property type="evidence" value="ECO:0007669"/>
    <property type="project" value="UniProtKB-KW"/>
</dbReference>
<dbReference type="AlphaFoldDB" id="A0A7C9VBV8"/>
<accession>A0A7C9VBV8</accession>
<dbReference type="PANTHER" id="PTHR42722:SF1">
    <property type="entry name" value="VALINE DEHYDROGENASE"/>
    <property type="match status" value="1"/>
</dbReference>
<dbReference type="GO" id="GO:0016639">
    <property type="term" value="F:oxidoreductase activity, acting on the CH-NH2 group of donors, NAD or NADP as acceptor"/>
    <property type="evidence" value="ECO:0007669"/>
    <property type="project" value="InterPro"/>
</dbReference>
<reference evidence="8 9" key="1">
    <citation type="submission" date="2020-02" db="EMBL/GenBank/DDBJ databases">
        <title>Genome sequence of the type strain CGMCC 1.15528 of Mesorhizobium zhangyense.</title>
        <authorList>
            <person name="Gao J."/>
            <person name="Sun J."/>
        </authorList>
    </citation>
    <scope>NUCLEOTIDE SEQUENCE [LARGE SCALE GENOMIC DNA]</scope>
    <source>
        <strain evidence="8 9">CGMCC 1.15528</strain>
    </source>
</reference>
<dbReference type="PIRSF" id="PIRSF000188">
    <property type="entry name" value="Phe_leu_dh"/>
    <property type="match status" value="1"/>
</dbReference>
<name>A0A7C9VBV8_9HYPH</name>
<sequence length="354" mass="36759">MTETFTTGNAPAEKVSFFDDPATGLRAIIVIHSTALGPAAGGCRFWSYAQKDDAVADALRLAEGMTYKNALAGLPFGGGKAVIMRPEGEFDREALFKAFGRAVDSLSGNYITAEDVGTHVSDMQAVRSVTRHVAGLPSDGSHAGGDPSPWTALGVFLSLRHAVERRLGGKLAGRTVAVQGVGNVGMELCRLLHQDGAQLVVADGSAERAAKAAHLYGAVVVAPDELLSADVDVVAPCALGAVLNERSIESLKAKVVCGAANNQLAVPEDGRRLAARGILYAPDYLVNAGGIINVVAEKMGEASAAVDERVRRIPERLAAVLDAAEASGEGPNFVADAMARAIVAEARPQARRVA</sequence>
<dbReference type="RefSeq" id="WP_165116314.1">
    <property type="nucleotide sequence ID" value="NZ_JAAKZG010000003.1"/>
</dbReference>
<protein>
    <submittedName>
        <fullName evidence="8">Glu/Leu/Phe/Val dehydrogenase</fullName>
    </submittedName>
</protein>
<keyword evidence="2 6" id="KW-0560">Oxidoreductase</keyword>
<feature type="active site" description="Proton donor/acceptor" evidence="4">
    <location>
        <position position="80"/>
    </location>
</feature>
<dbReference type="PANTHER" id="PTHR42722">
    <property type="entry name" value="LEUCINE DEHYDROGENASE"/>
    <property type="match status" value="1"/>
</dbReference>
<dbReference type="SUPFAM" id="SSF53223">
    <property type="entry name" value="Aminoacid dehydrogenase-like, N-terminal domain"/>
    <property type="match status" value="1"/>
</dbReference>
<keyword evidence="9" id="KW-1185">Reference proteome</keyword>